<proteinExistence type="predicted"/>
<comment type="caution">
    <text evidence="3">The sequence shown here is derived from an EMBL/GenBank/DDBJ whole genome shotgun (WGS) entry which is preliminary data.</text>
</comment>
<dbReference type="EMBL" id="JAGEOJ010000018">
    <property type="protein sequence ID" value="MBO2452930.1"/>
    <property type="molecule type" value="Genomic_DNA"/>
</dbReference>
<feature type="transmembrane region" description="Helical" evidence="2">
    <location>
        <begin position="120"/>
        <end position="139"/>
    </location>
</feature>
<gene>
    <name evidence="3" type="ORF">J4573_37970</name>
</gene>
<keyword evidence="4" id="KW-1185">Reference proteome</keyword>
<keyword evidence="2" id="KW-0472">Membrane</keyword>
<organism evidence="3 4">
    <name type="scientific">Actinomadura barringtoniae</name>
    <dbReference type="NCBI Taxonomy" id="1427535"/>
    <lineage>
        <taxon>Bacteria</taxon>
        <taxon>Bacillati</taxon>
        <taxon>Actinomycetota</taxon>
        <taxon>Actinomycetes</taxon>
        <taxon>Streptosporangiales</taxon>
        <taxon>Thermomonosporaceae</taxon>
        <taxon>Actinomadura</taxon>
    </lineage>
</organism>
<reference evidence="3" key="1">
    <citation type="submission" date="2021-03" db="EMBL/GenBank/DDBJ databases">
        <authorList>
            <person name="Kanchanasin P."/>
            <person name="Saeng-In P."/>
            <person name="Phongsopitanun W."/>
            <person name="Yuki M."/>
            <person name="Kudo T."/>
            <person name="Ohkuma M."/>
            <person name="Tanasupawat S."/>
        </authorList>
    </citation>
    <scope>NUCLEOTIDE SEQUENCE</scope>
    <source>
        <strain evidence="3">GKU 128</strain>
    </source>
</reference>
<protein>
    <recommendedName>
        <fullName evidence="5">SLATT domain-containing protein</fullName>
    </recommendedName>
</protein>
<evidence type="ECO:0008006" key="5">
    <source>
        <dbReference type="Google" id="ProtNLM"/>
    </source>
</evidence>
<evidence type="ECO:0000256" key="1">
    <source>
        <dbReference type="SAM" id="MobiDB-lite"/>
    </source>
</evidence>
<accession>A0A939PI88</accession>
<evidence type="ECO:0000313" key="4">
    <source>
        <dbReference type="Proteomes" id="UP000669179"/>
    </source>
</evidence>
<name>A0A939PI88_9ACTN</name>
<evidence type="ECO:0000256" key="2">
    <source>
        <dbReference type="SAM" id="Phobius"/>
    </source>
</evidence>
<keyword evidence="2" id="KW-1133">Transmembrane helix</keyword>
<evidence type="ECO:0000313" key="3">
    <source>
        <dbReference type="EMBL" id="MBO2452930.1"/>
    </source>
</evidence>
<feature type="compositionally biased region" description="Low complexity" evidence="1">
    <location>
        <begin position="14"/>
        <end position="26"/>
    </location>
</feature>
<keyword evidence="2" id="KW-0812">Transmembrane</keyword>
<dbReference type="AlphaFoldDB" id="A0A939PI88"/>
<feature type="transmembrane region" description="Helical" evidence="2">
    <location>
        <begin position="93"/>
        <end position="114"/>
    </location>
</feature>
<sequence>MADKDKRRPEPAGDKPSGAKPAAPGPNRTAPGASRPVAGPARAPSGPSRVLGTASQGEHGWRVSVGAELYWIEETCSCATQCQEETARVWRAVNITLGGAAVLTAGVAGSMMLAGSSYGVVAGALALVAALLSTLIGMLGPARRESQAVDSAKAFESVQALARQARQVDLAGQYFEQAREELANLTERWQAVNQAAVPVSRWARLRIGKQTAATENTEEHLTERMSDVVSVFVPQPRAADQFS</sequence>
<feature type="region of interest" description="Disordered" evidence="1">
    <location>
        <begin position="1"/>
        <end position="57"/>
    </location>
</feature>
<feature type="compositionally biased region" description="Basic and acidic residues" evidence="1">
    <location>
        <begin position="1"/>
        <end position="13"/>
    </location>
</feature>
<dbReference type="Proteomes" id="UP000669179">
    <property type="component" value="Unassembled WGS sequence"/>
</dbReference>
<dbReference type="RefSeq" id="WP_208260954.1">
    <property type="nucleotide sequence ID" value="NZ_JAGEOJ010000018.1"/>
</dbReference>